<dbReference type="OrthoDB" id="1037676at2"/>
<evidence type="ECO:0000313" key="2">
    <source>
        <dbReference type="EMBL" id="KMQ66259.1"/>
    </source>
</evidence>
<gene>
    <name evidence="2" type="ORF">ACM46_01530</name>
</gene>
<name>A0A0J7IJZ7_9FLAO</name>
<protein>
    <recommendedName>
        <fullName evidence="1">N-acetyltransferase domain-containing protein</fullName>
    </recommendedName>
</protein>
<dbReference type="InterPro" id="IPR016181">
    <property type="entry name" value="Acyl_CoA_acyltransferase"/>
</dbReference>
<dbReference type="GO" id="GO:0016747">
    <property type="term" value="F:acyltransferase activity, transferring groups other than amino-acyl groups"/>
    <property type="evidence" value="ECO:0007669"/>
    <property type="project" value="InterPro"/>
</dbReference>
<dbReference type="Proteomes" id="UP000036261">
    <property type="component" value="Unassembled WGS sequence"/>
</dbReference>
<sequence length="175" mass="20866">MIIEYKGIKLRFVETEDAAFIVSIRNNEKKSRFISKTSPDVEAQKQWILNYKEREQQQKEYYFIAFDENNEEFATYRVYKIDSGLPEIGSWVSKPDYSNVKNSIKVDMAVKDFVLNELNFDTIQFEVRKQNTSVNGYHKLFQPELVRSDDENNYYLLKKETFNTILPDILKKFKI</sequence>
<dbReference type="RefSeq" id="WP_048504852.1">
    <property type="nucleotide sequence ID" value="NZ_LFND01000001.1"/>
</dbReference>
<evidence type="ECO:0000259" key="1">
    <source>
        <dbReference type="Pfam" id="PF13302"/>
    </source>
</evidence>
<dbReference type="AlphaFoldDB" id="A0A0J7IJZ7"/>
<keyword evidence="3" id="KW-1185">Reference proteome</keyword>
<dbReference type="PATRIC" id="fig|558151.6.peg.316"/>
<dbReference type="Pfam" id="PF13302">
    <property type="entry name" value="Acetyltransf_3"/>
    <property type="match status" value="1"/>
</dbReference>
<feature type="domain" description="N-acetyltransferase" evidence="1">
    <location>
        <begin position="9"/>
        <end position="133"/>
    </location>
</feature>
<dbReference type="EMBL" id="LFND01000001">
    <property type="protein sequence ID" value="KMQ66259.1"/>
    <property type="molecule type" value="Genomic_DNA"/>
</dbReference>
<organism evidence="2 3">
    <name type="scientific">Chryseobacterium angstadtii</name>
    <dbReference type="NCBI Taxonomy" id="558151"/>
    <lineage>
        <taxon>Bacteria</taxon>
        <taxon>Pseudomonadati</taxon>
        <taxon>Bacteroidota</taxon>
        <taxon>Flavobacteriia</taxon>
        <taxon>Flavobacteriales</taxon>
        <taxon>Weeksellaceae</taxon>
        <taxon>Chryseobacterium group</taxon>
        <taxon>Chryseobacterium</taxon>
    </lineage>
</organism>
<dbReference type="STRING" id="558151.ACM46_01530"/>
<dbReference type="Gene3D" id="3.40.630.30">
    <property type="match status" value="1"/>
</dbReference>
<proteinExistence type="predicted"/>
<dbReference type="SUPFAM" id="SSF55729">
    <property type="entry name" value="Acyl-CoA N-acyltransferases (Nat)"/>
    <property type="match status" value="1"/>
</dbReference>
<comment type="caution">
    <text evidence="2">The sequence shown here is derived from an EMBL/GenBank/DDBJ whole genome shotgun (WGS) entry which is preliminary data.</text>
</comment>
<evidence type="ECO:0000313" key="3">
    <source>
        <dbReference type="Proteomes" id="UP000036261"/>
    </source>
</evidence>
<reference evidence="2 3" key="1">
    <citation type="journal article" date="2013" name="Int. J. Syst. Evol. Microbiol.">
        <title>Chryseobacterium angstadtii sp. nov., isolated from a newt tank.</title>
        <authorList>
            <person name="Kirk K.E."/>
            <person name="Hoffman J.A."/>
            <person name="Smith K.A."/>
            <person name="Strahan B.L."/>
            <person name="Failor K.C."/>
            <person name="Krebs J.E."/>
            <person name="Gale A.N."/>
            <person name="Do T.D."/>
            <person name="Sontag T.C."/>
            <person name="Batties A.M."/>
            <person name="Mistiszyn K."/>
            <person name="Newman J.D."/>
        </authorList>
    </citation>
    <scope>NUCLEOTIDE SEQUENCE [LARGE SCALE GENOMIC DNA]</scope>
    <source>
        <strain evidence="2 3">KM</strain>
    </source>
</reference>
<dbReference type="InterPro" id="IPR000182">
    <property type="entry name" value="GNAT_dom"/>
</dbReference>
<accession>A0A0J7IJZ7</accession>